<dbReference type="InterPro" id="IPR016181">
    <property type="entry name" value="Acyl_CoA_acyltransferase"/>
</dbReference>
<dbReference type="InterPro" id="IPR000182">
    <property type="entry name" value="GNAT_dom"/>
</dbReference>
<gene>
    <name evidence="4" type="ORF">SAMN05421748_12717</name>
</gene>
<keyword evidence="2" id="KW-0012">Acyltransferase</keyword>
<dbReference type="OrthoDB" id="9797456at2"/>
<dbReference type="AlphaFoldDB" id="A0A285JWI3"/>
<dbReference type="Pfam" id="PF08445">
    <property type="entry name" value="FR47"/>
    <property type="match status" value="1"/>
</dbReference>
<evidence type="ECO:0000313" key="5">
    <source>
        <dbReference type="Proteomes" id="UP000219612"/>
    </source>
</evidence>
<name>A0A285JWI3_9ACTN</name>
<evidence type="ECO:0000256" key="2">
    <source>
        <dbReference type="ARBA" id="ARBA00023315"/>
    </source>
</evidence>
<accession>A0A285JWI3</accession>
<evidence type="ECO:0000313" key="4">
    <source>
        <dbReference type="EMBL" id="SNY64675.1"/>
    </source>
</evidence>
<dbReference type="Proteomes" id="UP000219612">
    <property type="component" value="Unassembled WGS sequence"/>
</dbReference>
<sequence>MTSIPDNLVWAALTGPQRAHAEIRGGAARYLSGYSPLAAVRDWDDERAWDDLAALAGPGIVTLAGVGARVPAGWELLGSGDGYQMTARDVAAGSLDGVERLGPGDVPEMLDLVERTKPGPLAPRAVELGTFLGVRRGGKLAAMAGERIRVPGWTEIGTVCTDDSYRGQGLAGTLVRALTGVVRGRGDEVFLHVNQGNTGALRLYEKLGFLTRATTGFLAARVPGDRRESD</sequence>
<dbReference type="CDD" id="cd04301">
    <property type="entry name" value="NAT_SF"/>
    <property type="match status" value="1"/>
</dbReference>
<dbReference type="PANTHER" id="PTHR43420">
    <property type="entry name" value="ACETYLTRANSFERASE"/>
    <property type="match status" value="1"/>
</dbReference>
<keyword evidence="1" id="KW-0808">Transferase</keyword>
<keyword evidence="5" id="KW-1185">Reference proteome</keyword>
<protein>
    <submittedName>
        <fullName evidence="4">FR47-like protein</fullName>
    </submittedName>
</protein>
<feature type="domain" description="N-acetyltransferase" evidence="3">
    <location>
        <begin position="96"/>
        <end position="230"/>
    </location>
</feature>
<dbReference type="InterPro" id="IPR013653">
    <property type="entry name" value="GCN5-like_dom"/>
</dbReference>
<dbReference type="PROSITE" id="PS51186">
    <property type="entry name" value="GNAT"/>
    <property type="match status" value="1"/>
</dbReference>
<evidence type="ECO:0000259" key="3">
    <source>
        <dbReference type="PROSITE" id="PS51186"/>
    </source>
</evidence>
<dbReference type="Gene3D" id="3.40.630.30">
    <property type="match status" value="1"/>
</dbReference>
<dbReference type="PANTHER" id="PTHR43420:SF3">
    <property type="entry name" value="N-ACETYLTRANSFERASE DOMAIN-CONTAINING PROTEIN"/>
    <property type="match status" value="1"/>
</dbReference>
<organism evidence="4 5">
    <name type="scientific">Paractinoplanes atraurantiacus</name>
    <dbReference type="NCBI Taxonomy" id="1036182"/>
    <lineage>
        <taxon>Bacteria</taxon>
        <taxon>Bacillati</taxon>
        <taxon>Actinomycetota</taxon>
        <taxon>Actinomycetes</taxon>
        <taxon>Micromonosporales</taxon>
        <taxon>Micromonosporaceae</taxon>
        <taxon>Paractinoplanes</taxon>
    </lineage>
</organism>
<dbReference type="EMBL" id="OBDY01000027">
    <property type="protein sequence ID" value="SNY64675.1"/>
    <property type="molecule type" value="Genomic_DNA"/>
</dbReference>
<dbReference type="SUPFAM" id="SSF55729">
    <property type="entry name" value="Acyl-CoA N-acyltransferases (Nat)"/>
    <property type="match status" value="1"/>
</dbReference>
<reference evidence="4 5" key="1">
    <citation type="submission" date="2017-09" db="EMBL/GenBank/DDBJ databases">
        <authorList>
            <person name="Ehlers B."/>
            <person name="Leendertz F.H."/>
        </authorList>
    </citation>
    <scope>NUCLEOTIDE SEQUENCE [LARGE SCALE GENOMIC DNA]</scope>
    <source>
        <strain evidence="4 5">CGMCC 4.6857</strain>
    </source>
</reference>
<dbReference type="GO" id="GO:0016747">
    <property type="term" value="F:acyltransferase activity, transferring groups other than amino-acyl groups"/>
    <property type="evidence" value="ECO:0007669"/>
    <property type="project" value="InterPro"/>
</dbReference>
<evidence type="ECO:0000256" key="1">
    <source>
        <dbReference type="ARBA" id="ARBA00022679"/>
    </source>
</evidence>
<proteinExistence type="predicted"/>
<dbReference type="InterPro" id="IPR050680">
    <property type="entry name" value="YpeA/RimI_acetyltransf"/>
</dbReference>
<dbReference type="RefSeq" id="WP_097327152.1">
    <property type="nucleotide sequence ID" value="NZ_OBDY01000027.1"/>
</dbReference>